<dbReference type="KEGG" id="pbas:SMSP2_02248"/>
<dbReference type="OrthoDB" id="9794975at2"/>
<evidence type="ECO:0000256" key="2">
    <source>
        <dbReference type="ARBA" id="ARBA00038695"/>
    </source>
</evidence>
<dbReference type="SUPFAM" id="SSF69754">
    <property type="entry name" value="Ribosome binding protein Y (YfiA homologue)"/>
    <property type="match status" value="1"/>
</dbReference>
<dbReference type="PANTHER" id="PTHR33231:SF1">
    <property type="entry name" value="30S RIBOSOMAL PROTEIN"/>
    <property type="match status" value="1"/>
</dbReference>
<keyword evidence="1" id="KW-0810">Translation regulation</keyword>
<evidence type="ECO:0000256" key="4">
    <source>
        <dbReference type="SAM" id="MobiDB-lite"/>
    </source>
</evidence>
<dbReference type="Pfam" id="PF02482">
    <property type="entry name" value="Ribosomal_S30AE"/>
    <property type="match status" value="1"/>
</dbReference>
<dbReference type="GO" id="GO:0045900">
    <property type="term" value="P:negative regulation of translational elongation"/>
    <property type="evidence" value="ECO:0007669"/>
    <property type="project" value="TreeGrafter"/>
</dbReference>
<dbReference type="AlphaFoldDB" id="A0A1Q2MGU3"/>
<dbReference type="NCBIfam" id="TIGR00741">
    <property type="entry name" value="yfiA"/>
    <property type="match status" value="1"/>
</dbReference>
<dbReference type="CDD" id="cd00552">
    <property type="entry name" value="RaiA"/>
    <property type="match status" value="1"/>
</dbReference>
<dbReference type="Gene3D" id="3.30.160.100">
    <property type="entry name" value="Ribosome hibernation promotion factor-like"/>
    <property type="match status" value="1"/>
</dbReference>
<comment type="subunit">
    <text evidence="2">Associates exclusively with 100S ribosomes, which are dimers of 70S ribosomes.</text>
</comment>
<dbReference type="GO" id="GO:0022627">
    <property type="term" value="C:cytosolic small ribosomal subunit"/>
    <property type="evidence" value="ECO:0007669"/>
    <property type="project" value="TreeGrafter"/>
</dbReference>
<protein>
    <recommendedName>
        <fullName evidence="3">Ribosome hibernation promoting factor</fullName>
    </recommendedName>
</protein>
<reference evidence="6" key="1">
    <citation type="submission" date="2017-02" db="EMBL/GenBank/DDBJ databases">
        <title>Comparative genomics and description of representatives of a novel lineage of planctomycetes thriving in anoxic sediments.</title>
        <authorList>
            <person name="Spring S."/>
            <person name="Bunk B."/>
            <person name="Sproer C."/>
        </authorList>
    </citation>
    <scope>NUCLEOTIDE SEQUENCE [LARGE SCALE GENOMIC DNA]</scope>
    <source>
        <strain evidence="6">SM-Chi-D1</strain>
    </source>
</reference>
<dbReference type="GO" id="GO:0043024">
    <property type="term" value="F:ribosomal small subunit binding"/>
    <property type="evidence" value="ECO:0007669"/>
    <property type="project" value="TreeGrafter"/>
</dbReference>
<evidence type="ECO:0000256" key="1">
    <source>
        <dbReference type="ARBA" id="ARBA00022845"/>
    </source>
</evidence>
<evidence type="ECO:0000313" key="5">
    <source>
        <dbReference type="EMBL" id="AQQ71869.1"/>
    </source>
</evidence>
<dbReference type="InterPro" id="IPR050574">
    <property type="entry name" value="HPF/YfiA_ribosome-assoc"/>
</dbReference>
<keyword evidence="6" id="KW-1185">Reference proteome</keyword>
<dbReference type="Proteomes" id="UP000188181">
    <property type="component" value="Chromosome"/>
</dbReference>
<feature type="region of interest" description="Disordered" evidence="4">
    <location>
        <begin position="89"/>
        <end position="110"/>
    </location>
</feature>
<dbReference type="PANTHER" id="PTHR33231">
    <property type="entry name" value="30S RIBOSOMAL PROTEIN"/>
    <property type="match status" value="1"/>
</dbReference>
<dbReference type="InterPro" id="IPR036567">
    <property type="entry name" value="RHF-like"/>
</dbReference>
<evidence type="ECO:0000313" key="6">
    <source>
        <dbReference type="Proteomes" id="UP000188181"/>
    </source>
</evidence>
<sequence length="110" mass="12335">MNIQITGKHFDVTDAIRSHTEEKASRLPRYYSSIHEIEIVYGTSDNGIFAEVIVRCGRGHVFVATEKGEAKKDLYSCIDSVFHKMERQLTKAKGKERNPKHAAKSDALAG</sequence>
<gene>
    <name evidence="5" type="primary">raiA</name>
    <name evidence="5" type="ORF">SMSP2_02248</name>
</gene>
<name>A0A1Q2MGU3_9BACT</name>
<dbReference type="InterPro" id="IPR003489">
    <property type="entry name" value="RHF/RaiA"/>
</dbReference>
<accession>A0A1Q2MGU3</accession>
<dbReference type="RefSeq" id="WP_146684058.1">
    <property type="nucleotide sequence ID" value="NZ_CP019646.1"/>
</dbReference>
<proteinExistence type="predicted"/>
<dbReference type="STRING" id="1851148.SMSP2_02248"/>
<evidence type="ECO:0000256" key="3">
    <source>
        <dbReference type="ARBA" id="ARBA00041148"/>
    </source>
</evidence>
<organism evidence="5 6">
    <name type="scientific">Limihaloglobus sulfuriphilus</name>
    <dbReference type="NCBI Taxonomy" id="1851148"/>
    <lineage>
        <taxon>Bacteria</taxon>
        <taxon>Pseudomonadati</taxon>
        <taxon>Planctomycetota</taxon>
        <taxon>Phycisphaerae</taxon>
        <taxon>Sedimentisphaerales</taxon>
        <taxon>Sedimentisphaeraceae</taxon>
        <taxon>Limihaloglobus</taxon>
    </lineage>
</organism>
<dbReference type="EMBL" id="CP019646">
    <property type="protein sequence ID" value="AQQ71869.1"/>
    <property type="molecule type" value="Genomic_DNA"/>
</dbReference>
<feature type="compositionally biased region" description="Basic and acidic residues" evidence="4">
    <location>
        <begin position="89"/>
        <end position="99"/>
    </location>
</feature>